<evidence type="ECO:0000256" key="1">
    <source>
        <dbReference type="ARBA" id="ARBA00004613"/>
    </source>
</evidence>
<dbReference type="SUPFAM" id="SSF53448">
    <property type="entry name" value="Nucleotide-diphospho-sugar transferases"/>
    <property type="match status" value="1"/>
</dbReference>
<keyword evidence="2" id="KW-0732">Signal</keyword>
<dbReference type="RefSeq" id="WP_311555854.1">
    <property type="nucleotide sequence ID" value="NZ_JAVREJ010000005.1"/>
</dbReference>
<dbReference type="SUPFAM" id="SSF88713">
    <property type="entry name" value="Glycoside hydrolase/deacetylase"/>
    <property type="match status" value="1"/>
</dbReference>
<dbReference type="Pfam" id="PF01522">
    <property type="entry name" value="Polysacc_deac_1"/>
    <property type="match status" value="1"/>
</dbReference>
<proteinExistence type="predicted"/>
<comment type="subcellular location">
    <subcellularLocation>
        <location evidence="1">Secreted</location>
    </subcellularLocation>
</comment>
<dbReference type="Gene3D" id="3.20.20.370">
    <property type="entry name" value="Glycoside hydrolase/deacetylase"/>
    <property type="match status" value="1"/>
</dbReference>
<name>A0ABU2N7A5_9PSEU</name>
<dbReference type="InterPro" id="IPR029044">
    <property type="entry name" value="Nucleotide-diphossugar_trans"/>
</dbReference>
<reference evidence="6" key="1">
    <citation type="submission" date="2023-07" db="EMBL/GenBank/DDBJ databases">
        <title>30 novel species of actinomycetes from the DSMZ collection.</title>
        <authorList>
            <person name="Nouioui I."/>
        </authorList>
    </citation>
    <scope>NUCLEOTIDE SEQUENCE [LARGE SCALE GENOMIC DNA]</scope>
    <source>
        <strain evidence="6">DSM 45834</strain>
    </source>
</reference>
<sequence>MAQLSVDHADPHPVDERRTPVLAADGRRLVPVLTYHSVSDDPPGPIRRWSVTPARLRAHLTALRHAGFTGLTVTELLACYRGTRTLPERPVVLTFDDGYEDFLLEALPALTDAGFPSTLYASSGLLRDEKSAAQRPGRMLDWGQLGEVAAAGVEIGAHSHTHRELDTLSRREAAWEVEHSGQRLRDELGLPVSTFAYPYGYSNRDVRAAVRDAGYDAACGVKNAYSHTGDDRWALSRILVERDLDTAALTRLVTWPVLPIGWRRERPRTVAWRTYRRARALTLAARGGATPVALNGHVPVAVLDVELALPLPPLDARRPADVLVRLHGRPLGRVRVDAGGSLADSVVEHLGSAVGQHLADDGLPPTDEAPGVPEQHGPPWPCHRAPAALTRSTSVVIPTVGRPRYVVDLVHSLLAGDVAPDEVIVVDNRPADTATATVLDRDFADEPRVHYLAEPVAGASLARNAGLRAARSDLVAFLDDDVVADRGWLASVHEAWDAVPDVGAVTGLILPTELETHGQQLVQAYGGFDKGFTRRVFDLDEHRLAHPLYPYLVGAYGSGANAVFDRAGITALGGFDTRLGPGTPTKAGEDLDVLLRTVLGGRAIVYEPAALVRHHHRRDDTGLRTMAYDYGIGLSALFVKHLVTDPRSLLSIGRRVPAGLRLLLAPDSTRNANRREAHYPTELTVRELLGIAAGPLAFARSARRARSRVRP</sequence>
<evidence type="ECO:0000313" key="5">
    <source>
        <dbReference type="EMBL" id="MDT0349821.1"/>
    </source>
</evidence>
<comment type="caution">
    <text evidence="5">The sequence shown here is derived from an EMBL/GenBank/DDBJ whole genome shotgun (WGS) entry which is preliminary data.</text>
</comment>
<protein>
    <submittedName>
        <fullName evidence="5">Polysaccharide deacetylase family protein</fullName>
    </submittedName>
</protein>
<feature type="domain" description="NodB homology" evidence="4">
    <location>
        <begin position="89"/>
        <end position="231"/>
    </location>
</feature>
<dbReference type="Pfam" id="PF00535">
    <property type="entry name" value="Glycos_transf_2"/>
    <property type="match status" value="1"/>
</dbReference>
<gene>
    <name evidence="5" type="ORF">RM445_09840</name>
</gene>
<dbReference type="Proteomes" id="UP001183202">
    <property type="component" value="Unassembled WGS sequence"/>
</dbReference>
<dbReference type="InterPro" id="IPR051398">
    <property type="entry name" value="Polysacch_Deacetylase"/>
</dbReference>
<keyword evidence="6" id="KW-1185">Reference proteome</keyword>
<feature type="region of interest" description="Disordered" evidence="3">
    <location>
        <begin position="356"/>
        <end position="385"/>
    </location>
</feature>
<evidence type="ECO:0000256" key="3">
    <source>
        <dbReference type="SAM" id="MobiDB-lite"/>
    </source>
</evidence>
<evidence type="ECO:0000313" key="6">
    <source>
        <dbReference type="Proteomes" id="UP001183202"/>
    </source>
</evidence>
<evidence type="ECO:0000259" key="4">
    <source>
        <dbReference type="PROSITE" id="PS51677"/>
    </source>
</evidence>
<dbReference type="EMBL" id="JAVREJ010000005">
    <property type="protein sequence ID" value="MDT0349821.1"/>
    <property type="molecule type" value="Genomic_DNA"/>
</dbReference>
<accession>A0ABU2N7A5</accession>
<organism evidence="5 6">
    <name type="scientific">Pseudonocardia charpentierae</name>
    <dbReference type="NCBI Taxonomy" id="3075545"/>
    <lineage>
        <taxon>Bacteria</taxon>
        <taxon>Bacillati</taxon>
        <taxon>Actinomycetota</taxon>
        <taxon>Actinomycetes</taxon>
        <taxon>Pseudonocardiales</taxon>
        <taxon>Pseudonocardiaceae</taxon>
        <taxon>Pseudonocardia</taxon>
    </lineage>
</organism>
<evidence type="ECO:0000256" key="2">
    <source>
        <dbReference type="ARBA" id="ARBA00022729"/>
    </source>
</evidence>
<dbReference type="InterPro" id="IPR002509">
    <property type="entry name" value="NODB_dom"/>
</dbReference>
<dbReference type="PROSITE" id="PS51677">
    <property type="entry name" value="NODB"/>
    <property type="match status" value="1"/>
</dbReference>
<dbReference type="InterPro" id="IPR011330">
    <property type="entry name" value="Glyco_hydro/deAcase_b/a-brl"/>
</dbReference>
<dbReference type="PANTHER" id="PTHR34216">
    <property type="match status" value="1"/>
</dbReference>
<dbReference type="InterPro" id="IPR001173">
    <property type="entry name" value="Glyco_trans_2-like"/>
</dbReference>
<dbReference type="CDD" id="cd10918">
    <property type="entry name" value="CE4_NodB_like_5s_6s"/>
    <property type="match status" value="1"/>
</dbReference>
<dbReference type="PANTHER" id="PTHR34216:SF3">
    <property type="entry name" value="POLY-BETA-1,6-N-ACETYL-D-GLUCOSAMINE N-DEACETYLASE"/>
    <property type="match status" value="1"/>
</dbReference>
<dbReference type="Gene3D" id="3.90.550.10">
    <property type="entry name" value="Spore Coat Polysaccharide Biosynthesis Protein SpsA, Chain A"/>
    <property type="match status" value="1"/>
</dbReference>